<name>A0A3S1B2H8_9BACT</name>
<comment type="caution">
    <text evidence="1">The sequence shown here is derived from an EMBL/GenBank/DDBJ whole genome shotgun (WGS) entry which is preliminary data.</text>
</comment>
<dbReference type="AlphaFoldDB" id="A0A3S1B2H8"/>
<dbReference type="PROSITE" id="PS51257">
    <property type="entry name" value="PROKAR_LIPOPROTEIN"/>
    <property type="match status" value="1"/>
</dbReference>
<dbReference type="RefSeq" id="WP_127037427.1">
    <property type="nucleotide sequence ID" value="NZ_JAABOK010000003.1"/>
</dbReference>
<accession>A0A3S1B2H8</accession>
<proteinExistence type="predicted"/>
<keyword evidence="2" id="KW-1185">Reference proteome</keyword>
<dbReference type="EMBL" id="RIAR02000001">
    <property type="protein sequence ID" value="NSL89203.1"/>
    <property type="molecule type" value="Genomic_DNA"/>
</dbReference>
<reference evidence="1" key="1">
    <citation type="submission" date="2020-05" db="EMBL/GenBank/DDBJ databases">
        <title>Chitinophaga laudate sp. nov., isolated from a tropical peat swamp.</title>
        <authorList>
            <person name="Goh C.B.S."/>
            <person name="Lee M.S."/>
            <person name="Parimannan S."/>
            <person name="Pasbakhsh P."/>
            <person name="Yule C.M."/>
            <person name="Rajandas H."/>
            <person name="Loke S."/>
            <person name="Croft L."/>
            <person name="Tan J.B.L."/>
        </authorList>
    </citation>
    <scope>NUCLEOTIDE SEQUENCE</scope>
    <source>
        <strain evidence="1">Mgbs1</strain>
    </source>
</reference>
<sequence length="174" mass="18252">MLISNKRALKVGVMTAAVLGIAFTSCKKDDAVTPPPPAARSKTFQLSGAGADAAKTLGTVTILENNDKTVNVTLTLAKSTKDAAHQLYFVFGPKTAPTTDTLLAKEIKGTGAEMKEIELFSKVSTIKVRQAAGASKDTAFKFDNAVAYAAHLKVMQNKTSTDTLAIGNFGKSAN</sequence>
<organism evidence="1 2">
    <name type="scientific">Chitinophaga solisilvae</name>
    <dbReference type="NCBI Taxonomy" id="1233460"/>
    <lineage>
        <taxon>Bacteria</taxon>
        <taxon>Pseudomonadati</taxon>
        <taxon>Bacteroidota</taxon>
        <taxon>Chitinophagia</taxon>
        <taxon>Chitinophagales</taxon>
        <taxon>Chitinophagaceae</taxon>
        <taxon>Chitinophaga</taxon>
    </lineage>
</organism>
<evidence type="ECO:0000313" key="2">
    <source>
        <dbReference type="Proteomes" id="UP000281028"/>
    </source>
</evidence>
<dbReference type="Proteomes" id="UP000281028">
    <property type="component" value="Unassembled WGS sequence"/>
</dbReference>
<dbReference type="OrthoDB" id="666718at2"/>
<protein>
    <submittedName>
        <fullName evidence="1">Uncharacterized protein</fullName>
    </submittedName>
</protein>
<gene>
    <name evidence="1" type="ORF">ECE50_020330</name>
</gene>
<evidence type="ECO:0000313" key="1">
    <source>
        <dbReference type="EMBL" id="NSL89203.1"/>
    </source>
</evidence>